<dbReference type="EMBL" id="CP103300">
    <property type="protein sequence ID" value="UYM15951.1"/>
    <property type="molecule type" value="Genomic_DNA"/>
</dbReference>
<dbReference type="Proteomes" id="UP001163255">
    <property type="component" value="Chromosome"/>
</dbReference>
<reference evidence="2" key="1">
    <citation type="submission" date="2022-10" db="EMBL/GenBank/DDBJ databases">
        <title>Completed Genome Sequence of two octocoral isolated bacterium, Endozoicomonas euniceicola EF212T and Endozoicomonas gorgoniicola PS125T.</title>
        <authorList>
            <person name="Chiou Y.-J."/>
            <person name="Chen Y.-H."/>
        </authorList>
    </citation>
    <scope>NUCLEOTIDE SEQUENCE</scope>
    <source>
        <strain evidence="2">EF212</strain>
    </source>
</reference>
<keyword evidence="3" id="KW-1185">Reference proteome</keyword>
<name>A0ABY6GT60_9GAMM</name>
<dbReference type="RefSeq" id="WP_262598213.1">
    <property type="nucleotide sequence ID" value="NZ_CP103300.1"/>
</dbReference>
<evidence type="ECO:0000313" key="3">
    <source>
        <dbReference type="Proteomes" id="UP001163255"/>
    </source>
</evidence>
<organism evidence="2 3">
    <name type="scientific">Endozoicomonas euniceicola</name>
    <dbReference type="NCBI Taxonomy" id="1234143"/>
    <lineage>
        <taxon>Bacteria</taxon>
        <taxon>Pseudomonadati</taxon>
        <taxon>Pseudomonadota</taxon>
        <taxon>Gammaproteobacteria</taxon>
        <taxon>Oceanospirillales</taxon>
        <taxon>Endozoicomonadaceae</taxon>
        <taxon>Endozoicomonas</taxon>
    </lineage>
</organism>
<protein>
    <submittedName>
        <fullName evidence="2">Uncharacterized protein</fullName>
    </submittedName>
</protein>
<sequence>MLTDRPLSLEDKSEEATTMLTQGEGQKEYIDQDWMQADNRQVKLAPGKSVAVEIKTG</sequence>
<proteinExistence type="predicted"/>
<evidence type="ECO:0000313" key="2">
    <source>
        <dbReference type="EMBL" id="UYM15951.1"/>
    </source>
</evidence>
<evidence type="ECO:0000256" key="1">
    <source>
        <dbReference type="SAM" id="MobiDB-lite"/>
    </source>
</evidence>
<feature type="region of interest" description="Disordered" evidence="1">
    <location>
        <begin position="1"/>
        <end position="21"/>
    </location>
</feature>
<accession>A0ABY6GT60</accession>
<gene>
    <name evidence="2" type="ORF">NX720_24575</name>
</gene>